<feature type="region of interest" description="Disordered" evidence="1">
    <location>
        <begin position="393"/>
        <end position="425"/>
    </location>
</feature>
<name>A0A0N4VFF3_ENTVE</name>
<dbReference type="OrthoDB" id="5877729at2759"/>
<feature type="region of interest" description="Disordered" evidence="1">
    <location>
        <begin position="303"/>
        <end position="323"/>
    </location>
</feature>
<feature type="compositionally biased region" description="Basic and acidic residues" evidence="1">
    <location>
        <begin position="544"/>
        <end position="557"/>
    </location>
</feature>
<gene>
    <name evidence="2" type="ORF">EVEC_LOCUS8882</name>
</gene>
<feature type="region of interest" description="Disordered" evidence="1">
    <location>
        <begin position="125"/>
        <end position="145"/>
    </location>
</feature>
<dbReference type="STRING" id="51028.A0A0N4VFF3"/>
<reference evidence="4" key="1">
    <citation type="submission" date="2016-04" db="UniProtKB">
        <authorList>
            <consortium name="WormBaseParasite"/>
        </authorList>
    </citation>
    <scope>IDENTIFICATION</scope>
</reference>
<evidence type="ECO:0000313" key="2">
    <source>
        <dbReference type="EMBL" id="VDD94131.1"/>
    </source>
</evidence>
<evidence type="ECO:0000313" key="3">
    <source>
        <dbReference type="Proteomes" id="UP000274131"/>
    </source>
</evidence>
<organism evidence="4">
    <name type="scientific">Enterobius vermicularis</name>
    <name type="common">Human pinworm</name>
    <dbReference type="NCBI Taxonomy" id="51028"/>
    <lineage>
        <taxon>Eukaryota</taxon>
        <taxon>Metazoa</taxon>
        <taxon>Ecdysozoa</taxon>
        <taxon>Nematoda</taxon>
        <taxon>Chromadorea</taxon>
        <taxon>Rhabditida</taxon>
        <taxon>Spirurina</taxon>
        <taxon>Oxyuridomorpha</taxon>
        <taxon>Oxyuroidea</taxon>
        <taxon>Oxyuridae</taxon>
        <taxon>Enterobius</taxon>
    </lineage>
</organism>
<reference evidence="2 3" key="2">
    <citation type="submission" date="2018-10" db="EMBL/GenBank/DDBJ databases">
        <authorList>
            <consortium name="Pathogen Informatics"/>
        </authorList>
    </citation>
    <scope>NUCLEOTIDE SEQUENCE [LARGE SCALE GENOMIC DNA]</scope>
</reference>
<dbReference type="EMBL" id="UXUI01009671">
    <property type="protein sequence ID" value="VDD94131.1"/>
    <property type="molecule type" value="Genomic_DNA"/>
</dbReference>
<proteinExistence type="predicted"/>
<feature type="compositionally biased region" description="Polar residues" evidence="1">
    <location>
        <begin position="131"/>
        <end position="145"/>
    </location>
</feature>
<protein>
    <submittedName>
        <fullName evidence="4">DUF4739 domain-containing protein</fullName>
    </submittedName>
</protein>
<dbReference type="AlphaFoldDB" id="A0A0N4VFF3"/>
<feature type="compositionally biased region" description="Basic and acidic residues" evidence="1">
    <location>
        <begin position="234"/>
        <end position="247"/>
    </location>
</feature>
<dbReference type="Proteomes" id="UP000274131">
    <property type="component" value="Unassembled WGS sequence"/>
</dbReference>
<evidence type="ECO:0000256" key="1">
    <source>
        <dbReference type="SAM" id="MobiDB-lite"/>
    </source>
</evidence>
<feature type="compositionally biased region" description="Basic and acidic residues" evidence="1">
    <location>
        <begin position="206"/>
        <end position="217"/>
    </location>
</feature>
<evidence type="ECO:0000313" key="4">
    <source>
        <dbReference type="WBParaSite" id="EVEC_0000947201-mRNA-1"/>
    </source>
</evidence>
<accession>A0A0N4VFF3</accession>
<feature type="region of interest" description="Disordered" evidence="1">
    <location>
        <begin position="531"/>
        <end position="557"/>
    </location>
</feature>
<sequence>MIKLSGCFSAVTSLDNRISPVGNASWVRSYSNSEPVSKLTIRQRSSSEVAPTTYSFIFRQGRKKPSKTNGQGHLHDSNVSFMHLLRRASASDVDDLEENISLPESVLEKLSQNEKNHIFKVLSSAKRKRSNSNQPSFNSVYSDSQPNNFDNFTDLKDSERKHIEQVIARAKQSEQPFVIRKKAENSVLDDVEQNLRLTSVANDKSTKVNDKYHDTSESKSVISDHCVISNETSESTRREEDETKPSEVDISSAAAIQSELNEDELEHLKKMAKLAEIMDGELMAASNPARNLDPHGEVRADFANSATSEQSQKRSEPSELNLPEISLEENSTLKNKQVRTSSVLESIFPLKRDIRENPVSRFGKILDPTSFGRKNYFKTNLFHAELPSITATTTGGDLKENVRPQKLHKSKASDHKPEDLPTSTDAVFMPSVKHSVEKFSGDVGQKIRSSIFAQPLASKTASAPGNDTGTFVKNETLKVSFLSSASRSKQVTNATMKNVQASKETPRFFEVPYGELPSLVIKTALPDKNDSDLLSKSECSSEGSQKDDQSDEATKERLTHEIKKTVQPDRFQSNAYIKEYSSKESKTISTEPKGIKSIENQLTDEELENIRRVQEMAEAESALRFDKLPTPSTHYFHTQLLNKLVPKESLPSKLMPSGEIINDMVKSKSQLTTAIPPTVLAEHALKAVKQSNETSKNVQPLISNSSKSLPSQLTKLKSHVQGELTEEELNHIRRVTEMAENDLMSFQNQNSAGPAKLSKDRMPDKEFNEKNLETFQRKEIFGKGFEKIGSTISNATGNLTSYLVRGGDGRDNDFKTSQLNDLKTRVSLTDYGLTAEELEHINKVNEMAQAELYSHYSATSSNFNYNKQDVERLVDAASKGTSGLSQQNNLDLDYERSRAENILDSQILRSESSLLYDDLEDAPEHANKHMSDAESDYSIKSVKELSKEPDVSKWYEEQLTSLRNSMCEDDDEEITYNGMPVLSPTLRFSLSNQ</sequence>
<feature type="region of interest" description="Disordered" evidence="1">
    <location>
        <begin position="206"/>
        <end position="249"/>
    </location>
</feature>
<keyword evidence="3" id="KW-1185">Reference proteome</keyword>
<dbReference type="WBParaSite" id="EVEC_0000947201-mRNA-1">
    <property type="protein sequence ID" value="EVEC_0000947201-mRNA-1"/>
    <property type="gene ID" value="EVEC_0000947201"/>
</dbReference>
<feature type="region of interest" description="Disordered" evidence="1">
    <location>
        <begin position="691"/>
        <end position="710"/>
    </location>
</feature>